<proteinExistence type="predicted"/>
<gene>
    <name evidence="1" type="ORF">H9786_11335</name>
</gene>
<reference evidence="1" key="2">
    <citation type="submission" date="2021-04" db="EMBL/GenBank/DDBJ databases">
        <authorList>
            <person name="Gilroy R."/>
        </authorList>
    </citation>
    <scope>NUCLEOTIDE SEQUENCE</scope>
    <source>
        <strain evidence="1">ChiHjej13B12-24818</strain>
    </source>
</reference>
<dbReference type="AlphaFoldDB" id="A0A9D2LEL6"/>
<protein>
    <recommendedName>
        <fullName evidence="3">Methionine synthase</fullName>
    </recommendedName>
</protein>
<accession>A0A9D2LEL6</accession>
<dbReference type="Proteomes" id="UP000823823">
    <property type="component" value="Unassembled WGS sequence"/>
</dbReference>
<reference evidence="1" key="1">
    <citation type="journal article" date="2021" name="PeerJ">
        <title>Extensive microbial diversity within the chicken gut microbiome revealed by metagenomics and culture.</title>
        <authorList>
            <person name="Gilroy R."/>
            <person name="Ravi A."/>
            <person name="Getino M."/>
            <person name="Pursley I."/>
            <person name="Horton D.L."/>
            <person name="Alikhan N.F."/>
            <person name="Baker D."/>
            <person name="Gharbi K."/>
            <person name="Hall N."/>
            <person name="Watson M."/>
            <person name="Adriaenssens E.M."/>
            <person name="Foster-Nyarko E."/>
            <person name="Jarju S."/>
            <person name="Secka A."/>
            <person name="Antonio M."/>
            <person name="Oren A."/>
            <person name="Chaudhuri R.R."/>
            <person name="La Ragione R."/>
            <person name="Hildebrand F."/>
            <person name="Pallen M.J."/>
        </authorList>
    </citation>
    <scope>NUCLEOTIDE SEQUENCE</scope>
    <source>
        <strain evidence="1">ChiHjej13B12-24818</strain>
    </source>
</reference>
<dbReference type="SUPFAM" id="SSF51726">
    <property type="entry name" value="UROD/MetE-like"/>
    <property type="match status" value="1"/>
</dbReference>
<evidence type="ECO:0000313" key="2">
    <source>
        <dbReference type="Proteomes" id="UP000823823"/>
    </source>
</evidence>
<dbReference type="InterPro" id="IPR038071">
    <property type="entry name" value="UROD/MetE-like_sf"/>
</dbReference>
<dbReference type="EMBL" id="DWZH01000087">
    <property type="protein sequence ID" value="HJB11100.1"/>
    <property type="molecule type" value="Genomic_DNA"/>
</dbReference>
<evidence type="ECO:0008006" key="3">
    <source>
        <dbReference type="Google" id="ProtNLM"/>
    </source>
</evidence>
<organism evidence="1 2">
    <name type="scientific">Candidatus Brachybacterium merdavium</name>
    <dbReference type="NCBI Taxonomy" id="2838513"/>
    <lineage>
        <taxon>Bacteria</taxon>
        <taxon>Bacillati</taxon>
        <taxon>Actinomycetota</taxon>
        <taxon>Actinomycetes</taxon>
        <taxon>Micrococcales</taxon>
        <taxon>Dermabacteraceae</taxon>
        <taxon>Brachybacterium</taxon>
    </lineage>
</organism>
<sequence length="375" mass="39446">MSPLVTLTGDGTFRAPDTEAIIAHELPDDPHLAALMRLRALLGDDLEDQIATRLYLPAALGIDDTDHLLPSTLVMLAGMTGDLAPYGWRMGPGLGRAWRHAWEQQQLTVEAARIALYGYEGPLMVTVLGPATLAAASFLSTGERTLSDPGAVRDLPMLLAEGITEHLAELRDRVPGARPHVLVREDAVAGVVAGRIPTPSGRRRYPPIPAPEIGHLWLRLLAALGETGALGAEEITLGVGADAALVTAARDAGARRLAVAPRRQPALSTDAGRGIWEGLAAATEAGCALELVVDPRPGGGMADELDQVLETWRRLGYSSAQAAGFGLIAHTGASHDVHAGRVDPSAQPGLHTLLDEPGIEALLRAAPAWAERVES</sequence>
<name>A0A9D2LEL6_9MICO</name>
<comment type="caution">
    <text evidence="1">The sequence shown here is derived from an EMBL/GenBank/DDBJ whole genome shotgun (WGS) entry which is preliminary data.</text>
</comment>
<evidence type="ECO:0000313" key="1">
    <source>
        <dbReference type="EMBL" id="HJB11100.1"/>
    </source>
</evidence>